<reference evidence="1 2" key="1">
    <citation type="submission" date="2019-03" db="EMBL/GenBank/DDBJ databases">
        <title>Sequencing the genomes of 1000 actinobacteria strains.</title>
        <authorList>
            <person name="Klenk H.-P."/>
        </authorList>
    </citation>
    <scope>NUCLEOTIDE SEQUENCE [LARGE SCALE GENOMIC DNA]</scope>
    <source>
        <strain evidence="1 2">DSM 44969</strain>
    </source>
</reference>
<dbReference type="AlphaFoldDB" id="A0A4R1HVN8"/>
<name>A0A4R1HVN8_PSEEN</name>
<organism evidence="1 2">
    <name type="scientific">Pseudonocardia endophytica</name>
    <dbReference type="NCBI Taxonomy" id="401976"/>
    <lineage>
        <taxon>Bacteria</taxon>
        <taxon>Bacillati</taxon>
        <taxon>Actinomycetota</taxon>
        <taxon>Actinomycetes</taxon>
        <taxon>Pseudonocardiales</taxon>
        <taxon>Pseudonocardiaceae</taxon>
        <taxon>Pseudonocardia</taxon>
    </lineage>
</organism>
<gene>
    <name evidence="1" type="ORF">EV378_1292</name>
</gene>
<evidence type="ECO:0000313" key="1">
    <source>
        <dbReference type="EMBL" id="TCK25483.1"/>
    </source>
</evidence>
<proteinExistence type="predicted"/>
<evidence type="ECO:0000313" key="2">
    <source>
        <dbReference type="Proteomes" id="UP000295560"/>
    </source>
</evidence>
<comment type="caution">
    <text evidence="1">The sequence shown here is derived from an EMBL/GenBank/DDBJ whole genome shotgun (WGS) entry which is preliminary data.</text>
</comment>
<dbReference type="InterPro" id="IPR003772">
    <property type="entry name" value="YceD"/>
</dbReference>
<evidence type="ECO:0008006" key="3">
    <source>
        <dbReference type="Google" id="ProtNLM"/>
    </source>
</evidence>
<accession>A0A4R1HVN8</accession>
<protein>
    <recommendedName>
        <fullName evidence="3">Metal-binding protein</fullName>
    </recommendedName>
</protein>
<dbReference type="EMBL" id="SMFZ01000001">
    <property type="protein sequence ID" value="TCK25483.1"/>
    <property type="molecule type" value="Genomic_DNA"/>
</dbReference>
<keyword evidence="2" id="KW-1185">Reference proteome</keyword>
<sequence length="205" mass="22374">MIGARTLVPVMNAQRSTHRNSRPDDASPWIVSTRELARRPGTMRTLQRTAPAPGGDEAIGIEGVIGVPEGSGVEMDLSLESVTEGVYLSGTAVVPLTGECSRCLDPVHDELEIRIGELFAYPDSTTEETTDSDEIPRLVDERIDLTQLVRDAVVTDLPMAPLCRDDCRGLCSECGERWADLPADHGHEILDPRWAALRERLSSGE</sequence>
<dbReference type="Pfam" id="PF02620">
    <property type="entry name" value="YceD"/>
    <property type="match status" value="1"/>
</dbReference>
<dbReference type="PANTHER" id="PTHR34374:SF1">
    <property type="entry name" value="LARGE RIBOSOMAL RNA SUBUNIT ACCUMULATION PROTEIN YCED HOMOLOG 1, CHLOROPLASTIC"/>
    <property type="match status" value="1"/>
</dbReference>
<dbReference type="Proteomes" id="UP000295560">
    <property type="component" value="Unassembled WGS sequence"/>
</dbReference>
<dbReference type="PANTHER" id="PTHR34374">
    <property type="entry name" value="LARGE RIBOSOMAL RNA SUBUNIT ACCUMULATION PROTEIN YCED HOMOLOG 1, CHLOROPLASTIC"/>
    <property type="match status" value="1"/>
</dbReference>